<dbReference type="FunFam" id="1.10.630.10:FF:000018">
    <property type="entry name" value="Cytochrome P450 monooxygenase"/>
    <property type="match status" value="1"/>
</dbReference>
<evidence type="ECO:0000256" key="7">
    <source>
        <dbReference type="ARBA" id="ARBA00023033"/>
    </source>
</evidence>
<dbReference type="GO" id="GO:0036199">
    <property type="term" value="F:cholest-4-en-3-one 26-monooxygenase activity"/>
    <property type="evidence" value="ECO:0007669"/>
    <property type="project" value="TreeGrafter"/>
</dbReference>
<dbReference type="AlphaFoldDB" id="A0A1Q4I299"/>
<dbReference type="STRING" id="53378.BRW65_01300"/>
<dbReference type="Pfam" id="PF00067">
    <property type="entry name" value="p450"/>
    <property type="match status" value="1"/>
</dbReference>
<dbReference type="SUPFAM" id="SSF48264">
    <property type="entry name" value="Cytochrome P450"/>
    <property type="match status" value="1"/>
</dbReference>
<gene>
    <name evidence="8" type="ORF">BRW65_01300</name>
</gene>
<dbReference type="EMBL" id="MPNT01000001">
    <property type="protein sequence ID" value="OJZ76102.1"/>
    <property type="molecule type" value="Genomic_DNA"/>
</dbReference>
<organism evidence="8 9">
    <name type="scientific">Mycobacterium paraffinicum</name>
    <dbReference type="NCBI Taxonomy" id="53378"/>
    <lineage>
        <taxon>Bacteria</taxon>
        <taxon>Bacillati</taxon>
        <taxon>Actinomycetota</taxon>
        <taxon>Actinomycetes</taxon>
        <taxon>Mycobacteriales</taxon>
        <taxon>Mycobacteriaceae</taxon>
        <taxon>Mycobacterium</taxon>
    </lineage>
</organism>
<keyword evidence="9" id="KW-1185">Reference proteome</keyword>
<evidence type="ECO:0000256" key="5">
    <source>
        <dbReference type="ARBA" id="ARBA00023002"/>
    </source>
</evidence>
<dbReference type="Proteomes" id="UP000186438">
    <property type="component" value="Unassembled WGS sequence"/>
</dbReference>
<evidence type="ECO:0000256" key="4">
    <source>
        <dbReference type="ARBA" id="ARBA00022723"/>
    </source>
</evidence>
<protein>
    <submittedName>
        <fullName evidence="8">Cytochrome</fullName>
    </submittedName>
</protein>
<evidence type="ECO:0000256" key="6">
    <source>
        <dbReference type="ARBA" id="ARBA00023004"/>
    </source>
</evidence>
<dbReference type="OrthoDB" id="502624at2"/>
<sequence length="399" mass="44952">MVAPVEEVYWDPYDAELDKNPYEVWRRLRDEFPVYRNDKHDFWALSRFADVQAASHNSKTFSSSHGTVLEYMGNHFGDMEVLIFMDPPAHTALRALISRAFTPKRTSAMEDRIRAICGKLLDPHVGSSGFDYVRDFAQQLPSMVISSMLGVPESENEEVRLKIDEIFHIDPQAGMMNEISINARLWIRSYILNALDERRKNPQDDMFTALTQAELSGEEGVTRKLTDDEAADFGGLLVTAGTETVARLLGWAAVTFPKHRDQLRLMAEDHSRIPGAVEELLRYEAPSPVQGRWTLNEVEMHGTVVPAESKVLLLTGSAGRDERQYPDADKFDITRDPKQHVSLGIGAHYCLGAALARLEGRIALQETVRRFRDWDADISAAVQVHTSTVRGWSSVPITL</sequence>
<keyword evidence="4" id="KW-0479">Metal-binding</keyword>
<dbReference type="PRINTS" id="PR00359">
    <property type="entry name" value="BP450"/>
</dbReference>
<dbReference type="InterPro" id="IPR002397">
    <property type="entry name" value="Cyt_P450_B"/>
</dbReference>
<proteinExistence type="inferred from homology"/>
<keyword evidence="5" id="KW-0560">Oxidoreductase</keyword>
<accession>A0A1Q4I299</accession>
<dbReference type="GO" id="GO:0008395">
    <property type="term" value="F:steroid hydroxylase activity"/>
    <property type="evidence" value="ECO:0007669"/>
    <property type="project" value="TreeGrafter"/>
</dbReference>
<evidence type="ECO:0000256" key="3">
    <source>
        <dbReference type="ARBA" id="ARBA00022617"/>
    </source>
</evidence>
<evidence type="ECO:0000313" key="9">
    <source>
        <dbReference type="Proteomes" id="UP000186438"/>
    </source>
</evidence>
<dbReference type="PANTHER" id="PTHR46696:SF4">
    <property type="entry name" value="BIOTIN BIOSYNTHESIS CYTOCHROME P450"/>
    <property type="match status" value="1"/>
</dbReference>
<dbReference type="GO" id="GO:0005506">
    <property type="term" value="F:iron ion binding"/>
    <property type="evidence" value="ECO:0007669"/>
    <property type="project" value="InterPro"/>
</dbReference>
<evidence type="ECO:0000256" key="1">
    <source>
        <dbReference type="ARBA" id="ARBA00001971"/>
    </source>
</evidence>
<dbReference type="InterPro" id="IPR001128">
    <property type="entry name" value="Cyt_P450"/>
</dbReference>
<dbReference type="GO" id="GO:0006707">
    <property type="term" value="P:cholesterol catabolic process"/>
    <property type="evidence" value="ECO:0007669"/>
    <property type="project" value="TreeGrafter"/>
</dbReference>
<evidence type="ECO:0000313" key="8">
    <source>
        <dbReference type="EMBL" id="OJZ76102.1"/>
    </source>
</evidence>
<keyword evidence="6" id="KW-0408">Iron</keyword>
<name>A0A1Q4I299_9MYCO</name>
<dbReference type="PANTHER" id="PTHR46696">
    <property type="entry name" value="P450, PUTATIVE (EUROFUNG)-RELATED"/>
    <property type="match status" value="1"/>
</dbReference>
<dbReference type="GO" id="GO:0020037">
    <property type="term" value="F:heme binding"/>
    <property type="evidence" value="ECO:0007669"/>
    <property type="project" value="InterPro"/>
</dbReference>
<keyword evidence="3" id="KW-0349">Heme</keyword>
<dbReference type="Gene3D" id="1.10.630.10">
    <property type="entry name" value="Cytochrome P450"/>
    <property type="match status" value="1"/>
</dbReference>
<comment type="similarity">
    <text evidence="2">Belongs to the cytochrome P450 family.</text>
</comment>
<dbReference type="RefSeq" id="WP_073870318.1">
    <property type="nucleotide sequence ID" value="NZ_MPNT01000001.1"/>
</dbReference>
<evidence type="ECO:0000256" key="2">
    <source>
        <dbReference type="ARBA" id="ARBA00010617"/>
    </source>
</evidence>
<keyword evidence="7" id="KW-0503">Monooxygenase</keyword>
<reference evidence="8 9" key="1">
    <citation type="submission" date="2016-11" db="EMBL/GenBank/DDBJ databases">
        <title>Genome sequences of unsequenced Mycobacteria.</title>
        <authorList>
            <person name="Greninger A.L."/>
            <person name="Fang F."/>
            <person name="Jerome K.R."/>
        </authorList>
    </citation>
    <scope>NUCLEOTIDE SEQUENCE [LARGE SCALE GENOMIC DNA]</scope>
    <source>
        <strain evidence="8 9">M11</strain>
    </source>
</reference>
<comment type="cofactor">
    <cofactor evidence="1">
        <name>heme</name>
        <dbReference type="ChEBI" id="CHEBI:30413"/>
    </cofactor>
</comment>
<comment type="caution">
    <text evidence="8">The sequence shown here is derived from an EMBL/GenBank/DDBJ whole genome shotgun (WGS) entry which is preliminary data.</text>
</comment>
<dbReference type="InterPro" id="IPR036396">
    <property type="entry name" value="Cyt_P450_sf"/>
</dbReference>